<evidence type="ECO:0000313" key="1">
    <source>
        <dbReference type="EMBL" id="GIZ04196.1"/>
    </source>
</evidence>
<dbReference type="Proteomes" id="UP001054945">
    <property type="component" value="Unassembled WGS sequence"/>
</dbReference>
<evidence type="ECO:0000313" key="2">
    <source>
        <dbReference type="Proteomes" id="UP001054945"/>
    </source>
</evidence>
<protein>
    <submittedName>
        <fullName evidence="1">Uncharacterized protein</fullName>
    </submittedName>
</protein>
<dbReference type="AlphaFoldDB" id="A0AAV4YCT5"/>
<comment type="caution">
    <text evidence="1">The sequence shown here is derived from an EMBL/GenBank/DDBJ whole genome shotgun (WGS) entry which is preliminary data.</text>
</comment>
<sequence>MRHQTASHAPTRKLAAIDTLGSHICILIEIIKGETSLNCPLQQRSTDLPKNDKLFPPPVIKGHHHLADTTAFKEMVIKQWPGAFGCLFPH</sequence>
<dbReference type="EMBL" id="BPLR01001699">
    <property type="protein sequence ID" value="GIZ04196.1"/>
    <property type="molecule type" value="Genomic_DNA"/>
</dbReference>
<organism evidence="1 2">
    <name type="scientific">Caerostris extrusa</name>
    <name type="common">Bark spider</name>
    <name type="synonym">Caerostris bankana</name>
    <dbReference type="NCBI Taxonomy" id="172846"/>
    <lineage>
        <taxon>Eukaryota</taxon>
        <taxon>Metazoa</taxon>
        <taxon>Ecdysozoa</taxon>
        <taxon>Arthropoda</taxon>
        <taxon>Chelicerata</taxon>
        <taxon>Arachnida</taxon>
        <taxon>Araneae</taxon>
        <taxon>Araneomorphae</taxon>
        <taxon>Entelegynae</taxon>
        <taxon>Araneoidea</taxon>
        <taxon>Araneidae</taxon>
        <taxon>Caerostris</taxon>
    </lineage>
</organism>
<name>A0AAV4YCT5_CAEEX</name>
<accession>A0AAV4YCT5</accession>
<keyword evidence="2" id="KW-1185">Reference proteome</keyword>
<reference evidence="1 2" key="1">
    <citation type="submission" date="2021-06" db="EMBL/GenBank/DDBJ databases">
        <title>Caerostris extrusa draft genome.</title>
        <authorList>
            <person name="Kono N."/>
            <person name="Arakawa K."/>
        </authorList>
    </citation>
    <scope>NUCLEOTIDE SEQUENCE [LARGE SCALE GENOMIC DNA]</scope>
</reference>
<proteinExistence type="predicted"/>
<gene>
    <name evidence="1" type="ORF">CEXT_128851</name>
</gene>